<sequence length="314" mass="35052">MKYTTIESDSLDATKYKLLVSALGFESRSTAVSEKLAHKTENRIALGFDHNLTCSYSRNLSWFKENDFQVISEISAEKFSGVFEHEVGKFLNERSEQDATVKIAIDISCFDRRRMAEILQFLLSNKSPNIEIDFWYCIGKFQPPQNELSRNEVAGPIHKKYTGRFTEPGKPLALVAGLGYEPGRVMGAAEYLQASTVVAFLPQSPISEYFEVVKTSNKTMLEEIEQRRTLDYDVTDPGRLIATLDSIIRGLNDKHNIILLPGGPKIFALCALIAGTLNRQVGVWRVSSCASLNPNDVESSGVFLGLRLSSHTDD</sequence>
<name>A0ABV6IFS2_9BURK</name>
<accession>A0ABV6IFS2</accession>
<reference evidence="1 2" key="1">
    <citation type="submission" date="2024-09" db="EMBL/GenBank/DDBJ databases">
        <authorList>
            <person name="Sun Q."/>
            <person name="Mori K."/>
        </authorList>
    </citation>
    <scope>NUCLEOTIDE SEQUENCE [LARGE SCALE GENOMIC DNA]</scope>
    <source>
        <strain evidence="1 2">CCM 8677</strain>
    </source>
</reference>
<organism evidence="1 2">
    <name type="scientific">Undibacterium danionis</name>
    <dbReference type="NCBI Taxonomy" id="1812100"/>
    <lineage>
        <taxon>Bacteria</taxon>
        <taxon>Pseudomonadati</taxon>
        <taxon>Pseudomonadota</taxon>
        <taxon>Betaproteobacteria</taxon>
        <taxon>Burkholderiales</taxon>
        <taxon>Oxalobacteraceae</taxon>
        <taxon>Undibacterium</taxon>
    </lineage>
</organism>
<dbReference type="RefSeq" id="WP_390213140.1">
    <property type="nucleotide sequence ID" value="NZ_JBHLXJ010000013.1"/>
</dbReference>
<evidence type="ECO:0000313" key="2">
    <source>
        <dbReference type="Proteomes" id="UP001589844"/>
    </source>
</evidence>
<evidence type="ECO:0000313" key="1">
    <source>
        <dbReference type="EMBL" id="MFC0350653.1"/>
    </source>
</evidence>
<protein>
    <submittedName>
        <fullName evidence="1">Uncharacterized protein</fullName>
    </submittedName>
</protein>
<comment type="caution">
    <text evidence="1">The sequence shown here is derived from an EMBL/GenBank/DDBJ whole genome shotgun (WGS) entry which is preliminary data.</text>
</comment>
<dbReference type="Proteomes" id="UP001589844">
    <property type="component" value="Unassembled WGS sequence"/>
</dbReference>
<proteinExistence type="predicted"/>
<dbReference type="EMBL" id="JBHLXJ010000013">
    <property type="protein sequence ID" value="MFC0350653.1"/>
    <property type="molecule type" value="Genomic_DNA"/>
</dbReference>
<gene>
    <name evidence="1" type="ORF">ACFFJH_12590</name>
</gene>
<keyword evidence="2" id="KW-1185">Reference proteome</keyword>